<dbReference type="RefSeq" id="XP_021864489.1">
    <property type="nucleotide sequence ID" value="XM_022008797.1"/>
</dbReference>
<dbReference type="AlphaFoldDB" id="A0A9R0KAG8"/>
<dbReference type="PANTHER" id="PTHR10775">
    <property type="entry name" value="OS08G0208400 PROTEIN"/>
    <property type="match status" value="1"/>
</dbReference>
<dbReference type="PANTHER" id="PTHR10775:SF180">
    <property type="entry name" value="TRANSPOSON, EN_SPM-LIKE, TRANSPOSASE-ASSOCIATED DOMAIN PROTEIN-RELATED"/>
    <property type="match status" value="1"/>
</dbReference>
<evidence type="ECO:0000259" key="1">
    <source>
        <dbReference type="Pfam" id="PF13963"/>
    </source>
</evidence>
<dbReference type="InterPro" id="IPR004242">
    <property type="entry name" value="Transposase_21"/>
</dbReference>
<dbReference type="Pfam" id="PF02992">
    <property type="entry name" value="Transposase_21"/>
    <property type="match status" value="1"/>
</dbReference>
<organism evidence="2 3">
    <name type="scientific">Spinacia oleracea</name>
    <name type="common">Spinach</name>
    <dbReference type="NCBI Taxonomy" id="3562"/>
    <lineage>
        <taxon>Eukaryota</taxon>
        <taxon>Viridiplantae</taxon>
        <taxon>Streptophyta</taxon>
        <taxon>Embryophyta</taxon>
        <taxon>Tracheophyta</taxon>
        <taxon>Spermatophyta</taxon>
        <taxon>Magnoliopsida</taxon>
        <taxon>eudicotyledons</taxon>
        <taxon>Gunneridae</taxon>
        <taxon>Pentapetalae</taxon>
        <taxon>Caryophyllales</taxon>
        <taxon>Chenopodiaceae</taxon>
        <taxon>Chenopodioideae</taxon>
        <taxon>Anserineae</taxon>
        <taxon>Spinacia</taxon>
    </lineage>
</organism>
<reference evidence="3" key="2">
    <citation type="submission" date="2025-08" db="UniProtKB">
        <authorList>
            <consortium name="RefSeq"/>
        </authorList>
    </citation>
    <scope>IDENTIFICATION</scope>
    <source>
        <tissue evidence="3">Leaf</tissue>
    </source>
</reference>
<dbReference type="Proteomes" id="UP000813463">
    <property type="component" value="Chromosome 3"/>
</dbReference>
<reference evidence="2" key="1">
    <citation type="journal article" date="2021" name="Nat. Commun.">
        <title>Genomic analyses provide insights into spinach domestication and the genetic basis of agronomic traits.</title>
        <authorList>
            <person name="Cai X."/>
            <person name="Sun X."/>
            <person name="Xu C."/>
            <person name="Sun H."/>
            <person name="Wang X."/>
            <person name="Ge C."/>
            <person name="Zhang Z."/>
            <person name="Wang Q."/>
            <person name="Fei Z."/>
            <person name="Jiao C."/>
            <person name="Wang Q."/>
        </authorList>
    </citation>
    <scope>NUCLEOTIDE SEQUENCE [LARGE SCALE GENOMIC DNA]</scope>
    <source>
        <strain evidence="2">cv. Varoflay</strain>
    </source>
</reference>
<dbReference type="InterPro" id="IPR029480">
    <property type="entry name" value="Transpos_assoc"/>
</dbReference>
<evidence type="ECO:0000313" key="2">
    <source>
        <dbReference type="Proteomes" id="UP000813463"/>
    </source>
</evidence>
<evidence type="ECO:0000313" key="3">
    <source>
        <dbReference type="RefSeq" id="XP_021864489.1"/>
    </source>
</evidence>
<dbReference type="GeneID" id="110803294"/>
<protein>
    <recommendedName>
        <fullName evidence="1">Transposase-associated domain-containing protein</fullName>
    </recommendedName>
</protein>
<dbReference type="KEGG" id="soe:110803294"/>
<gene>
    <name evidence="3" type="primary">LOC110803294</name>
</gene>
<proteinExistence type="predicted"/>
<keyword evidence="2" id="KW-1185">Reference proteome</keyword>
<name>A0A9R0KAG8_SPIOL</name>
<feature type="domain" description="Transposase-associated" evidence="1">
    <location>
        <begin position="3"/>
        <end position="78"/>
    </location>
</feature>
<accession>A0A9R0KAG8</accession>
<sequence>MDRSWMYGRRDTKDFMHGVSEFCMSALQHQASTGFKEFNFPCADCENVNTVNSVLFIRDHVFVRGFRPNYHVWVYHGESGVCVDNSSKNVVHEQEEAIYAEEEADCFEDDDDVENNIDDDIDRVEDMFHEVGDEVRDRVFECLSKAAERPLYPGCTKYSRISAVCTLYNIKTSGGWTDISFTELLVALSDMLSAGNKLPRSNYYAKKLMCPFGLEYKKIHACPNDFLLYHKQYENLDKCPRCGVSRYKRKGVSEDKNVYPAKVLWKKDGLLRHPANSPQWKTIDKLHDTFGKEPRNLRLGLCTDGMNPFGTLSSQHSTWPVLLVIYNLPPWLCMKRKYIMLSLLISGPKQLGNDIDVYLEPLIDDFRKMWDEGVSVFDAHANETFRLRAILFCTINDFPAYGNLFGYKNKGIKACPTCEDDTQSKYISGGHKYVFLRMQRLLRRDHPYRKMKTAFNGDVEMDVAHRALTSKEVYERVIGVETVFEKSVKDKTDYEKKSPRSGNFHIGKIYLLGIVLTSCISRKML</sequence>
<dbReference type="Pfam" id="PF13963">
    <property type="entry name" value="Transpos_assoc"/>
    <property type="match status" value="1"/>
</dbReference>
<dbReference type="OrthoDB" id="1934442at2759"/>